<sequence>MMSSQNIFNTFSSVQLILDELKKNRLFADYCYQERISKGDVLDLKNNYNNYFLLIEYGFFKLNPDINYSSKAQIFLHKGDLLLFSSQPQPIFGHPVCVALSDAIWWKLDVTFFKAVLFAENLTNSILIPGLNSMQEKLYIHYLKGGLNARGRILFVIQHMEKFGFLVNKNNIELPLFFNHNILAEFSGTSKGYAIETLYDLRKQGILLSKKKPWVITDREKFKSICIKENIPPIT</sequence>
<protein>
    <submittedName>
        <fullName evidence="2">Crp/Fnr family transcriptional regulator</fullName>
    </submittedName>
</protein>
<keyword evidence="1" id="KW-0010">Activator</keyword>
<evidence type="ECO:0000256" key="1">
    <source>
        <dbReference type="ARBA" id="ARBA00023159"/>
    </source>
</evidence>
<organism evidence="2 3">
    <name type="scientific">Listeria booriae</name>
    <dbReference type="NCBI Taxonomy" id="1552123"/>
    <lineage>
        <taxon>Bacteria</taxon>
        <taxon>Bacillati</taxon>
        <taxon>Bacillota</taxon>
        <taxon>Bacilli</taxon>
        <taxon>Bacillales</taxon>
        <taxon>Listeriaceae</taxon>
        <taxon>Listeria</taxon>
    </lineage>
</organism>
<dbReference type="InterPro" id="IPR036390">
    <property type="entry name" value="WH_DNA-bd_sf"/>
</dbReference>
<gene>
    <name evidence="2" type="ORF">HCA55_08370</name>
</gene>
<dbReference type="SUPFAM" id="SSF46785">
    <property type="entry name" value="Winged helix' DNA-binding domain"/>
    <property type="match status" value="1"/>
</dbReference>
<accession>A0A842B315</accession>
<comment type="caution">
    <text evidence="2">The sequence shown here is derived from an EMBL/GenBank/DDBJ whole genome shotgun (WGS) entry which is preliminary data.</text>
</comment>
<evidence type="ECO:0000313" key="2">
    <source>
        <dbReference type="EMBL" id="MBC1796739.1"/>
    </source>
</evidence>
<dbReference type="InterPro" id="IPR018490">
    <property type="entry name" value="cNMP-bd_dom_sf"/>
</dbReference>
<name>A0A842B315_9LIST</name>
<dbReference type="Proteomes" id="UP000548082">
    <property type="component" value="Unassembled WGS sequence"/>
</dbReference>
<evidence type="ECO:0000313" key="3">
    <source>
        <dbReference type="Proteomes" id="UP000548082"/>
    </source>
</evidence>
<dbReference type="Gene3D" id="2.60.120.10">
    <property type="entry name" value="Jelly Rolls"/>
    <property type="match status" value="1"/>
</dbReference>
<dbReference type="EMBL" id="JAARVD010000003">
    <property type="protein sequence ID" value="MBC1796739.1"/>
    <property type="molecule type" value="Genomic_DNA"/>
</dbReference>
<reference evidence="2 3" key="1">
    <citation type="submission" date="2020-03" db="EMBL/GenBank/DDBJ databases">
        <title>Soil Listeria distribution.</title>
        <authorList>
            <person name="Liao J."/>
            <person name="Wiedmann M."/>
        </authorList>
    </citation>
    <scope>NUCLEOTIDE SEQUENCE [LARGE SCALE GENOMIC DNA]</scope>
    <source>
        <strain evidence="2 3">FSL L7-0990</strain>
    </source>
</reference>
<dbReference type="SUPFAM" id="SSF51206">
    <property type="entry name" value="cAMP-binding domain-like"/>
    <property type="match status" value="1"/>
</dbReference>
<dbReference type="AlphaFoldDB" id="A0A842B315"/>
<proteinExistence type="predicted"/>
<dbReference type="RefSeq" id="WP_185487078.1">
    <property type="nucleotide sequence ID" value="NZ_JAARVD010000003.1"/>
</dbReference>
<dbReference type="InterPro" id="IPR014710">
    <property type="entry name" value="RmlC-like_jellyroll"/>
</dbReference>